<evidence type="ECO:0000256" key="2">
    <source>
        <dbReference type="ARBA" id="ARBA00022598"/>
    </source>
</evidence>
<organism evidence="10 11">
    <name type="scientific">Candidatus Colwellbacteria bacterium CG10_big_fil_rev_8_21_14_0_10_41_28</name>
    <dbReference type="NCBI Taxonomy" id="1974539"/>
    <lineage>
        <taxon>Bacteria</taxon>
        <taxon>Candidatus Colwelliibacteriota</taxon>
    </lineage>
</organism>
<dbReference type="InterPro" id="IPR014729">
    <property type="entry name" value="Rossmann-like_a/b/a_fold"/>
</dbReference>
<keyword evidence="2 8" id="KW-0436">Ligase</keyword>
<dbReference type="Proteomes" id="UP000230776">
    <property type="component" value="Unassembled WGS sequence"/>
</dbReference>
<dbReference type="GO" id="GO:0006436">
    <property type="term" value="P:tryptophanyl-tRNA aminoacylation"/>
    <property type="evidence" value="ECO:0007669"/>
    <property type="project" value="UniProtKB-UniRule"/>
</dbReference>
<evidence type="ECO:0000256" key="4">
    <source>
        <dbReference type="ARBA" id="ARBA00022840"/>
    </source>
</evidence>
<evidence type="ECO:0000313" key="10">
    <source>
        <dbReference type="EMBL" id="PIR98631.1"/>
    </source>
</evidence>
<accession>A0A2H0VHR9</accession>
<dbReference type="PANTHER" id="PTHR43766">
    <property type="entry name" value="TRYPTOPHAN--TRNA LIGASE, MITOCHONDRIAL"/>
    <property type="match status" value="1"/>
</dbReference>
<sequence length="329" mass="37116">MSTKEKVVVTGFQPSGRLHIGNYLGMFKQAAAMQKEKGLKRYYFIADYHSLTQKYDPKQKSREIMEMAIDALALGIDPKKSTLFIQSHVPHHTNLAWIFNTLTPVGELERMVSYKEKVSQGQIANAGLLTYPILMAADILIYDADFVPVGEDQIQHLELTRAIARKFNQRFGKTFKEPQALLTKTPRVMSLNDPSNKMSKSIPSGCLFIFDSEAETTKKIMAAQTDSHKTIGFDPKNRPAVSNLVLIFAAFRGVSEKEIVKEFKNVGYKEFKAALAKEINSSLKPLRTRKKELMKEKSKITKLLEQNAKKMDRVASKKIEAVKSKVGLI</sequence>
<dbReference type="HAMAP" id="MF_00140_B">
    <property type="entry name" value="Trp_tRNA_synth_B"/>
    <property type="match status" value="1"/>
</dbReference>
<evidence type="ECO:0000256" key="9">
    <source>
        <dbReference type="RuleBase" id="RU363036"/>
    </source>
</evidence>
<dbReference type="InterPro" id="IPR024109">
    <property type="entry name" value="Trp-tRNA-ligase_bac-type"/>
</dbReference>
<comment type="subunit">
    <text evidence="8">Homodimer.</text>
</comment>
<comment type="catalytic activity">
    <reaction evidence="7 8">
        <text>tRNA(Trp) + L-tryptophan + ATP = L-tryptophyl-tRNA(Trp) + AMP + diphosphate + H(+)</text>
        <dbReference type="Rhea" id="RHEA:24080"/>
        <dbReference type="Rhea" id="RHEA-COMP:9671"/>
        <dbReference type="Rhea" id="RHEA-COMP:9705"/>
        <dbReference type="ChEBI" id="CHEBI:15378"/>
        <dbReference type="ChEBI" id="CHEBI:30616"/>
        <dbReference type="ChEBI" id="CHEBI:33019"/>
        <dbReference type="ChEBI" id="CHEBI:57912"/>
        <dbReference type="ChEBI" id="CHEBI:78442"/>
        <dbReference type="ChEBI" id="CHEBI:78535"/>
        <dbReference type="ChEBI" id="CHEBI:456215"/>
        <dbReference type="EC" id="6.1.1.2"/>
    </reaction>
</comment>
<dbReference type="InterPro" id="IPR002306">
    <property type="entry name" value="Trp-tRNA-ligase"/>
</dbReference>
<keyword evidence="8" id="KW-0963">Cytoplasm</keyword>
<comment type="subcellular location">
    <subcellularLocation>
        <location evidence="8">Cytoplasm</location>
    </subcellularLocation>
</comment>
<comment type="similarity">
    <text evidence="1 8 9">Belongs to the class-I aminoacyl-tRNA synthetase family.</text>
</comment>
<evidence type="ECO:0000256" key="8">
    <source>
        <dbReference type="HAMAP-Rule" id="MF_00140"/>
    </source>
</evidence>
<keyword evidence="3 8" id="KW-0547">Nucleotide-binding</keyword>
<dbReference type="GO" id="GO:0005829">
    <property type="term" value="C:cytosol"/>
    <property type="evidence" value="ECO:0007669"/>
    <property type="project" value="TreeGrafter"/>
</dbReference>
<dbReference type="EMBL" id="PFAG01000006">
    <property type="protein sequence ID" value="PIR98631.1"/>
    <property type="molecule type" value="Genomic_DNA"/>
</dbReference>
<feature type="binding site" evidence="8">
    <location>
        <position position="188"/>
    </location>
    <ligand>
        <name>ATP</name>
        <dbReference type="ChEBI" id="CHEBI:30616"/>
    </ligand>
</feature>
<dbReference type="SUPFAM" id="SSF52374">
    <property type="entry name" value="Nucleotidylyl transferase"/>
    <property type="match status" value="1"/>
</dbReference>
<dbReference type="AlphaFoldDB" id="A0A2H0VHR9"/>
<reference evidence="11" key="1">
    <citation type="submission" date="2017-09" db="EMBL/GenBank/DDBJ databases">
        <title>Depth-based differentiation of microbial function through sediment-hosted aquifers and enrichment of novel symbionts in the deep terrestrial subsurface.</title>
        <authorList>
            <person name="Probst A.J."/>
            <person name="Ladd B."/>
            <person name="Jarett J.K."/>
            <person name="Geller-Mcgrath D.E."/>
            <person name="Sieber C.M.K."/>
            <person name="Emerson J.B."/>
            <person name="Anantharaman K."/>
            <person name="Thomas B.C."/>
            <person name="Malmstrom R."/>
            <person name="Stieglmeier M."/>
            <person name="Klingl A."/>
            <person name="Woyke T."/>
            <person name="Ryan C.M."/>
            <person name="Banfield J.F."/>
        </authorList>
    </citation>
    <scope>NUCLEOTIDE SEQUENCE [LARGE SCALE GENOMIC DNA]</scope>
</reference>
<feature type="short sequence motif" description="'KMSKS' region" evidence="8">
    <location>
        <begin position="197"/>
        <end position="201"/>
    </location>
</feature>
<evidence type="ECO:0000256" key="5">
    <source>
        <dbReference type="ARBA" id="ARBA00022917"/>
    </source>
</evidence>
<keyword evidence="4 8" id="KW-0067">ATP-binding</keyword>
<name>A0A2H0VHR9_9BACT</name>
<feature type="binding site" evidence="8">
    <location>
        <begin position="197"/>
        <end position="201"/>
    </location>
    <ligand>
        <name>ATP</name>
        <dbReference type="ChEBI" id="CHEBI:30616"/>
    </ligand>
</feature>
<dbReference type="GO" id="GO:0005524">
    <property type="term" value="F:ATP binding"/>
    <property type="evidence" value="ECO:0007669"/>
    <property type="project" value="UniProtKB-UniRule"/>
</dbReference>
<gene>
    <name evidence="8 10" type="primary">trpS</name>
    <name evidence="10" type="ORF">COT88_00430</name>
</gene>
<protein>
    <recommendedName>
        <fullName evidence="8">Tryptophan--tRNA ligase</fullName>
        <ecNumber evidence="8">6.1.1.2</ecNumber>
    </recommendedName>
    <alternativeName>
        <fullName evidence="8">Tryptophanyl-tRNA synthetase</fullName>
        <shortName evidence="8">TrpRS</shortName>
    </alternativeName>
</protein>
<dbReference type="Gene3D" id="1.10.240.10">
    <property type="entry name" value="Tyrosyl-Transfer RNA Synthetase"/>
    <property type="match status" value="1"/>
</dbReference>
<evidence type="ECO:0000256" key="6">
    <source>
        <dbReference type="ARBA" id="ARBA00023146"/>
    </source>
</evidence>
<feature type="binding site" evidence="8">
    <location>
        <begin position="150"/>
        <end position="152"/>
    </location>
    <ligand>
        <name>ATP</name>
        <dbReference type="ChEBI" id="CHEBI:30616"/>
    </ligand>
</feature>
<dbReference type="GO" id="GO:0004830">
    <property type="term" value="F:tryptophan-tRNA ligase activity"/>
    <property type="evidence" value="ECO:0007669"/>
    <property type="project" value="UniProtKB-UniRule"/>
</dbReference>
<dbReference type="CDD" id="cd00806">
    <property type="entry name" value="TrpRS_core"/>
    <property type="match status" value="1"/>
</dbReference>
<evidence type="ECO:0000256" key="3">
    <source>
        <dbReference type="ARBA" id="ARBA00022741"/>
    </source>
</evidence>
<keyword evidence="5 8" id="KW-0648">Protein biosynthesis</keyword>
<feature type="binding site" evidence="8">
    <location>
        <position position="138"/>
    </location>
    <ligand>
        <name>L-tryptophan</name>
        <dbReference type="ChEBI" id="CHEBI:57912"/>
    </ligand>
</feature>
<feature type="short sequence motif" description="'HIGH' region" evidence="8">
    <location>
        <begin position="14"/>
        <end position="22"/>
    </location>
</feature>
<comment type="function">
    <text evidence="8">Catalyzes the attachment of tryptophan to tRNA(Trp).</text>
</comment>
<dbReference type="Gene3D" id="3.40.50.620">
    <property type="entry name" value="HUPs"/>
    <property type="match status" value="1"/>
</dbReference>
<comment type="caution">
    <text evidence="10">The sequence shown here is derived from an EMBL/GenBank/DDBJ whole genome shotgun (WGS) entry which is preliminary data.</text>
</comment>
<dbReference type="InterPro" id="IPR050203">
    <property type="entry name" value="Trp-tRNA_synthetase"/>
</dbReference>
<dbReference type="PANTHER" id="PTHR43766:SF1">
    <property type="entry name" value="TRYPTOPHAN--TRNA LIGASE, MITOCHONDRIAL"/>
    <property type="match status" value="1"/>
</dbReference>
<dbReference type="FunFam" id="1.10.240.10:FF:000005">
    <property type="entry name" value="Tryptophan--tRNA ligase"/>
    <property type="match status" value="1"/>
</dbReference>
<dbReference type="PRINTS" id="PR01039">
    <property type="entry name" value="TRNASYNTHTRP"/>
</dbReference>
<dbReference type="InterPro" id="IPR002305">
    <property type="entry name" value="aa-tRNA-synth_Ic"/>
</dbReference>
<feature type="binding site" evidence="8">
    <location>
        <begin position="21"/>
        <end position="22"/>
    </location>
    <ligand>
        <name>ATP</name>
        <dbReference type="ChEBI" id="CHEBI:30616"/>
    </ligand>
</feature>
<dbReference type="InterPro" id="IPR001412">
    <property type="entry name" value="aa-tRNA-synth_I_CS"/>
</dbReference>
<dbReference type="Pfam" id="PF00579">
    <property type="entry name" value="tRNA-synt_1b"/>
    <property type="match status" value="1"/>
</dbReference>
<dbReference type="NCBIfam" id="TIGR00233">
    <property type="entry name" value="trpS"/>
    <property type="match status" value="1"/>
</dbReference>
<keyword evidence="6 8" id="KW-0030">Aminoacyl-tRNA synthetase</keyword>
<evidence type="ECO:0000313" key="11">
    <source>
        <dbReference type="Proteomes" id="UP000230776"/>
    </source>
</evidence>
<evidence type="ECO:0000256" key="7">
    <source>
        <dbReference type="ARBA" id="ARBA00049929"/>
    </source>
</evidence>
<dbReference type="EC" id="6.1.1.2" evidence="8"/>
<dbReference type="PROSITE" id="PS00178">
    <property type="entry name" value="AA_TRNA_LIGASE_I"/>
    <property type="match status" value="1"/>
</dbReference>
<proteinExistence type="inferred from homology"/>
<feature type="binding site" evidence="8">
    <location>
        <begin position="13"/>
        <end position="15"/>
    </location>
    <ligand>
        <name>ATP</name>
        <dbReference type="ChEBI" id="CHEBI:30616"/>
    </ligand>
</feature>
<evidence type="ECO:0000256" key="1">
    <source>
        <dbReference type="ARBA" id="ARBA00005594"/>
    </source>
</evidence>